<accession>A0AAD7UTG2</accession>
<dbReference type="EMBL" id="JARTCD010000126">
    <property type="protein sequence ID" value="KAJ8651986.1"/>
    <property type="molecule type" value="Genomic_DNA"/>
</dbReference>
<evidence type="ECO:0000259" key="2">
    <source>
        <dbReference type="PROSITE" id="PS50181"/>
    </source>
</evidence>
<organism evidence="3 4">
    <name type="scientific">Lichtheimia ornata</name>
    <dbReference type="NCBI Taxonomy" id="688661"/>
    <lineage>
        <taxon>Eukaryota</taxon>
        <taxon>Fungi</taxon>
        <taxon>Fungi incertae sedis</taxon>
        <taxon>Mucoromycota</taxon>
        <taxon>Mucoromycotina</taxon>
        <taxon>Mucoromycetes</taxon>
        <taxon>Mucorales</taxon>
        <taxon>Lichtheimiaceae</taxon>
        <taxon>Lichtheimia</taxon>
    </lineage>
</organism>
<dbReference type="InterPro" id="IPR001810">
    <property type="entry name" value="F-box_dom"/>
</dbReference>
<dbReference type="GeneID" id="83219789"/>
<evidence type="ECO:0000256" key="1">
    <source>
        <dbReference type="SAM" id="MobiDB-lite"/>
    </source>
</evidence>
<feature type="compositionally biased region" description="Low complexity" evidence="1">
    <location>
        <begin position="22"/>
        <end position="45"/>
    </location>
</feature>
<comment type="caution">
    <text evidence="3">The sequence shown here is derived from an EMBL/GenBank/DDBJ whole genome shotgun (WGS) entry which is preliminary data.</text>
</comment>
<evidence type="ECO:0000313" key="3">
    <source>
        <dbReference type="EMBL" id="KAJ8651986.1"/>
    </source>
</evidence>
<feature type="domain" description="F-box" evidence="2">
    <location>
        <begin position="55"/>
        <end position="101"/>
    </location>
</feature>
<dbReference type="SUPFAM" id="SSF81383">
    <property type="entry name" value="F-box domain"/>
    <property type="match status" value="1"/>
</dbReference>
<name>A0AAD7UTG2_9FUNG</name>
<dbReference type="Proteomes" id="UP001234581">
    <property type="component" value="Unassembled WGS sequence"/>
</dbReference>
<feature type="region of interest" description="Disordered" evidence="1">
    <location>
        <begin position="22"/>
        <end position="49"/>
    </location>
</feature>
<dbReference type="RefSeq" id="XP_058336900.1">
    <property type="nucleotide sequence ID" value="XM_058492346.1"/>
</dbReference>
<dbReference type="InterPro" id="IPR036322">
    <property type="entry name" value="WD40_repeat_dom_sf"/>
</dbReference>
<proteinExistence type="predicted"/>
<protein>
    <recommendedName>
        <fullName evidence="2">F-box domain-containing protein</fullName>
    </recommendedName>
</protein>
<dbReference type="PROSITE" id="PS50181">
    <property type="entry name" value="FBOX"/>
    <property type="match status" value="1"/>
</dbReference>
<evidence type="ECO:0000313" key="4">
    <source>
        <dbReference type="Proteomes" id="UP001234581"/>
    </source>
</evidence>
<feature type="compositionally biased region" description="Low complexity" evidence="1">
    <location>
        <begin position="379"/>
        <end position="396"/>
    </location>
</feature>
<keyword evidence="4" id="KW-1185">Reference proteome</keyword>
<dbReference type="InterPro" id="IPR036047">
    <property type="entry name" value="F-box-like_dom_sf"/>
</dbReference>
<dbReference type="Gene3D" id="2.130.10.10">
    <property type="entry name" value="YVTN repeat-like/Quinoprotein amine dehydrogenase"/>
    <property type="match status" value="1"/>
</dbReference>
<reference evidence="3 4" key="1">
    <citation type="submission" date="2023-03" db="EMBL/GenBank/DDBJ databases">
        <title>Genome sequence of Lichtheimia ornata CBS 291.66.</title>
        <authorList>
            <person name="Mohabir J.T."/>
            <person name="Shea T.P."/>
            <person name="Kurbessoian T."/>
            <person name="Berby B."/>
            <person name="Fontaine J."/>
            <person name="Livny J."/>
            <person name="Gnirke A."/>
            <person name="Stajich J.E."/>
            <person name="Cuomo C.A."/>
        </authorList>
    </citation>
    <scope>NUCLEOTIDE SEQUENCE [LARGE SCALE GENOMIC DNA]</scope>
    <source>
        <strain evidence="3">CBS 291.66</strain>
    </source>
</reference>
<dbReference type="Gene3D" id="1.20.1280.50">
    <property type="match status" value="1"/>
</dbReference>
<sequence>MAKKKSMQELVKPLRKLSLLVSTTTSSSTGSKSTQPHSPTTTTTPFSLQHDHEQHDIISWLPREIALAIFSMLSFQDLVRVQLTCRIWRRIAQDASIWRARYHQLHRLFPDLYLHKRILNDTMNDDPPSDPSLSSWQTRYCQAQTHANWRMGNVQRAKRISEHDGSRLLSVKLKQHWLVTLSESNTVQLYEYAMETGFTLHRSWHFGESSIVECVDILPEIHILVVAMRGSKCMFYDVSTQSTEPIQVLKGGSHPWFFPDSIALTQNYFAVSGRKPSAVFIWNWRKGVRLSNRAFDNQPHSVYISGTHIITISVDGILHTFDIHDPVQPAITFTLPPCNMPCLNYDGSFNLVLAPYAARRIHHFRWDQSINEDHEDNEQQQQQGQQPEPQRSVSSSVYSSIFKRRRSAQQHRAKVTGLRRHSSYNDYGYACQARTAQYIKRSQPSTKSSNEASPDFTSQLRLCKSIRTTPLGWTAHKIVSVAVHNDRVAILNRYGDIALFALNGTTAAHVTLRNKRIWMDERSDTNFRDEDELSDGYDFIRLRLAMGSMGIIYASRGGSLWWLDFACRPSL</sequence>
<dbReference type="InterPro" id="IPR015943">
    <property type="entry name" value="WD40/YVTN_repeat-like_dom_sf"/>
</dbReference>
<dbReference type="SMART" id="SM00256">
    <property type="entry name" value="FBOX"/>
    <property type="match status" value="1"/>
</dbReference>
<dbReference type="SUPFAM" id="SSF50978">
    <property type="entry name" value="WD40 repeat-like"/>
    <property type="match status" value="1"/>
</dbReference>
<dbReference type="Pfam" id="PF12937">
    <property type="entry name" value="F-box-like"/>
    <property type="match status" value="1"/>
</dbReference>
<dbReference type="AlphaFoldDB" id="A0AAD7UTG2"/>
<feature type="region of interest" description="Disordered" evidence="1">
    <location>
        <begin position="373"/>
        <end position="396"/>
    </location>
</feature>
<gene>
    <name evidence="3" type="ORF">O0I10_012418</name>
</gene>